<keyword evidence="8" id="KW-1185">Reference proteome</keyword>
<evidence type="ECO:0000256" key="3">
    <source>
        <dbReference type="ARBA" id="ARBA00022840"/>
    </source>
</evidence>
<dbReference type="PRINTS" id="PR00380">
    <property type="entry name" value="KINESINHEAVY"/>
</dbReference>
<dbReference type="GO" id="GO:0005856">
    <property type="term" value="C:cytoskeleton"/>
    <property type="evidence" value="ECO:0007669"/>
    <property type="project" value="UniProtKB-SubCell"/>
</dbReference>
<evidence type="ECO:0000313" key="9">
    <source>
        <dbReference type="WBParaSite" id="SBAD_0001189201-mRNA-1"/>
    </source>
</evidence>
<dbReference type="WBParaSite" id="SBAD_0001189201-mRNA-1">
    <property type="protein sequence ID" value="SBAD_0001189201-mRNA-1"/>
    <property type="gene ID" value="SBAD_0001189201"/>
</dbReference>
<dbReference type="GO" id="GO:0008017">
    <property type="term" value="F:microtubule binding"/>
    <property type="evidence" value="ECO:0007669"/>
    <property type="project" value="InterPro"/>
</dbReference>
<dbReference type="PANTHER" id="PTHR21608:SF7">
    <property type="entry name" value="KINESIN-LIKE PROTEIN CG14535"/>
    <property type="match status" value="1"/>
</dbReference>
<reference evidence="9" key="1">
    <citation type="submission" date="2016-06" db="UniProtKB">
        <authorList>
            <consortium name="WormBaseParasite"/>
        </authorList>
    </citation>
    <scope>IDENTIFICATION</scope>
</reference>
<reference evidence="7 8" key="2">
    <citation type="submission" date="2018-11" db="EMBL/GenBank/DDBJ databases">
        <authorList>
            <consortium name="Pathogen Informatics"/>
        </authorList>
    </citation>
    <scope>NUCLEOTIDE SEQUENCE [LARGE SCALE GENOMIC DNA]</scope>
</reference>
<keyword evidence="4" id="KW-0206">Cytoskeleton</keyword>
<keyword evidence="4" id="KW-0963">Cytoplasm</keyword>
<evidence type="ECO:0000259" key="6">
    <source>
        <dbReference type="PROSITE" id="PS50067"/>
    </source>
</evidence>
<dbReference type="Proteomes" id="UP000270296">
    <property type="component" value="Unassembled WGS sequence"/>
</dbReference>
<dbReference type="GO" id="GO:0005524">
    <property type="term" value="F:ATP binding"/>
    <property type="evidence" value="ECO:0007669"/>
    <property type="project" value="UniProtKB-KW"/>
</dbReference>
<evidence type="ECO:0000256" key="5">
    <source>
        <dbReference type="PROSITE-ProRule" id="PRU00283"/>
    </source>
</evidence>
<dbReference type="InterPro" id="IPR001752">
    <property type="entry name" value="Kinesin_motor_dom"/>
</dbReference>
<evidence type="ECO:0000313" key="8">
    <source>
        <dbReference type="Proteomes" id="UP000270296"/>
    </source>
</evidence>
<comment type="subcellular location">
    <subcellularLocation>
        <location evidence="1">Cytoplasm</location>
        <location evidence="1">Cytoskeleton</location>
    </subcellularLocation>
</comment>
<dbReference type="InterPro" id="IPR036961">
    <property type="entry name" value="Kinesin_motor_dom_sf"/>
</dbReference>
<comment type="similarity">
    <text evidence="5">Belongs to the TRAFAC class myosin-kinesin ATPase superfamily. Kinesin family.</text>
</comment>
<dbReference type="SUPFAM" id="SSF52540">
    <property type="entry name" value="P-loop containing nucleoside triphosphate hydrolases"/>
    <property type="match status" value="1"/>
</dbReference>
<dbReference type="EMBL" id="UZAM01015806">
    <property type="protein sequence ID" value="VDP40632.1"/>
    <property type="molecule type" value="Genomic_DNA"/>
</dbReference>
<dbReference type="Gene3D" id="3.40.850.10">
    <property type="entry name" value="Kinesin motor domain"/>
    <property type="match status" value="1"/>
</dbReference>
<name>A0A183J6K8_9BILA</name>
<feature type="domain" description="Kinesin motor" evidence="6">
    <location>
        <begin position="1"/>
        <end position="269"/>
    </location>
</feature>
<dbReference type="InterPro" id="IPR027640">
    <property type="entry name" value="Kinesin-like_fam"/>
</dbReference>
<keyword evidence="2" id="KW-0547">Nucleotide-binding</keyword>
<evidence type="ECO:0000256" key="2">
    <source>
        <dbReference type="ARBA" id="ARBA00022741"/>
    </source>
</evidence>
<comment type="caution">
    <text evidence="5">Lacks conserved residue(s) required for the propagation of feature annotation.</text>
</comment>
<evidence type="ECO:0000256" key="1">
    <source>
        <dbReference type="ARBA" id="ARBA00004245"/>
    </source>
</evidence>
<organism evidence="9">
    <name type="scientific">Soboliphyme baturini</name>
    <dbReference type="NCBI Taxonomy" id="241478"/>
    <lineage>
        <taxon>Eukaryota</taxon>
        <taxon>Metazoa</taxon>
        <taxon>Ecdysozoa</taxon>
        <taxon>Nematoda</taxon>
        <taxon>Enoplea</taxon>
        <taxon>Dorylaimia</taxon>
        <taxon>Dioctophymatida</taxon>
        <taxon>Dioctophymatoidea</taxon>
        <taxon>Soboliphymatidae</taxon>
        <taxon>Soboliphyme</taxon>
    </lineage>
</organism>
<gene>
    <name evidence="7" type="ORF">SBAD_LOCUS11506</name>
</gene>
<accession>A0A183J6K8</accession>
<dbReference type="GO" id="GO:0007018">
    <property type="term" value="P:microtubule-based movement"/>
    <property type="evidence" value="ECO:0007669"/>
    <property type="project" value="InterPro"/>
</dbReference>
<dbReference type="SMART" id="SM00129">
    <property type="entry name" value="KISc"/>
    <property type="match status" value="1"/>
</dbReference>
<dbReference type="OrthoDB" id="8862460at2759"/>
<proteinExistence type="inferred from homology"/>
<protein>
    <submittedName>
        <fullName evidence="9">Kinesin motor domain-containing protein</fullName>
    </submittedName>
</protein>
<evidence type="ECO:0000256" key="4">
    <source>
        <dbReference type="ARBA" id="ARBA00023212"/>
    </source>
</evidence>
<dbReference type="InterPro" id="IPR027417">
    <property type="entry name" value="P-loop_NTPase"/>
</dbReference>
<dbReference type="PANTHER" id="PTHR21608">
    <property type="entry name" value="KINESIN-LIKE PROTEIN CG14535"/>
    <property type="match status" value="1"/>
</dbReference>
<dbReference type="GO" id="GO:0003777">
    <property type="term" value="F:microtubule motor activity"/>
    <property type="evidence" value="ECO:0007669"/>
    <property type="project" value="InterPro"/>
</dbReference>
<dbReference type="Pfam" id="PF00225">
    <property type="entry name" value="Kinesin"/>
    <property type="match status" value="1"/>
</dbReference>
<keyword evidence="3" id="KW-0067">ATP-binding</keyword>
<dbReference type="AlphaFoldDB" id="A0A183J6K8"/>
<dbReference type="PROSITE" id="PS50067">
    <property type="entry name" value="KINESIN_MOTOR_2"/>
    <property type="match status" value="1"/>
</dbReference>
<evidence type="ECO:0000313" key="7">
    <source>
        <dbReference type="EMBL" id="VDP40632.1"/>
    </source>
</evidence>
<sequence>MNGEDSCVITFGHNGMGHENSMIGLDRSVQTLGIIPCAISWLYRLIHEKKQRSGIRCTVRLSAVEVGGHNEELRDLLVHQGYTENSSATVTQNSRQTQFDRNLNASGLDGSSSFLENLSELRAPSADKAAFYLDVALAGRRFHTKEERRNSHFRFSINVYQYKVDHTDEGKLVGGRSRLHLVDLGTGEKCTKPDRASLSLPAIGNVLVTLLQGQRYLPSRDSNLTSLLKDSLSTVSCKSIYLLASVLQNPEFYMETLNTIQIVSRIYKIKRIKKSKVRDNFIITM</sequence>